<reference evidence="1 2" key="1">
    <citation type="submission" date="2021-04" db="EMBL/GenBank/DDBJ databases">
        <title>Whole genome sequence analysis of a thiophenic sulfur metabolizing bacteria.</title>
        <authorList>
            <person name="Akhtar N."/>
            <person name="Akram J."/>
            <person name="Aslam A."/>
        </authorList>
    </citation>
    <scope>NUCLEOTIDE SEQUENCE [LARGE SCALE GENOMIC DNA]</scope>
    <source>
        <strain evidence="1 2">3OW</strain>
    </source>
</reference>
<dbReference type="RefSeq" id="WP_212554691.1">
    <property type="nucleotide sequence ID" value="NZ_JAGXOE010000057.1"/>
</dbReference>
<accession>A0ABS5NH62</accession>
<keyword evidence="2" id="KW-1185">Reference proteome</keyword>
<evidence type="ECO:0000313" key="2">
    <source>
        <dbReference type="Proteomes" id="UP000676853"/>
    </source>
</evidence>
<proteinExistence type="predicted"/>
<evidence type="ECO:0000313" key="1">
    <source>
        <dbReference type="EMBL" id="MBS4103263.1"/>
    </source>
</evidence>
<sequence length="393" mass="43744">LAAQGPTQVGPNETALPGPDQLDIARMVSLTDERGKIESEGNESVSPVWYALLFQWLAARHQRRQEQIADTLKERIKSSFSVFDPHDLDRNSIEWTRTAVDAIHRAFEDSQIASDAFIREVRVLDAPDAPPLPGNLLASEAVREGARTLSPHRDYLVGPGREVLPPFNEYNAGLRMLSAGPAYVKSQMPAPVDDAMSKAADNAAGRAVEIALDGGRNLVYDTVAQDRVAIGWRRVTDTNPCSFCAMLASRGTVFKEGSYAASDARFDPPENLRQLTEGELPAKVHNNCRCSLVPVFTREERFSDEALAWRALWNKSTKGLRGNAALNAFRRAYEHDLFGKQNLYEISEAELRDLLSRIDQELLTRFRRGQQATPSSLFLRDQQEVLRAQLGLS</sequence>
<feature type="non-terminal residue" evidence="1">
    <location>
        <position position="1"/>
    </location>
</feature>
<dbReference type="Proteomes" id="UP000676853">
    <property type="component" value="Unassembled WGS sequence"/>
</dbReference>
<organism evidence="1 2">
    <name type="scientific">Tsukamurella paurometabola</name>
    <name type="common">Corynebacterium paurometabolum</name>
    <dbReference type="NCBI Taxonomy" id="2061"/>
    <lineage>
        <taxon>Bacteria</taxon>
        <taxon>Bacillati</taxon>
        <taxon>Actinomycetota</taxon>
        <taxon>Actinomycetes</taxon>
        <taxon>Mycobacteriales</taxon>
        <taxon>Tsukamurellaceae</taxon>
        <taxon>Tsukamurella</taxon>
    </lineage>
</organism>
<evidence type="ECO:0008006" key="3">
    <source>
        <dbReference type="Google" id="ProtNLM"/>
    </source>
</evidence>
<name>A0ABS5NH62_TSUPA</name>
<protein>
    <recommendedName>
        <fullName evidence="3">Phage head morphogenesis domain-containing protein</fullName>
    </recommendedName>
</protein>
<gene>
    <name evidence="1" type="ORF">KFZ73_18710</name>
</gene>
<dbReference type="InterPro" id="IPR057369">
    <property type="entry name" value="VG15"/>
</dbReference>
<comment type="caution">
    <text evidence="1">The sequence shown here is derived from an EMBL/GenBank/DDBJ whole genome shotgun (WGS) entry which is preliminary data.</text>
</comment>
<dbReference type="Pfam" id="PF25310">
    <property type="entry name" value="VG15"/>
    <property type="match status" value="1"/>
</dbReference>
<dbReference type="EMBL" id="JAGXOE010000057">
    <property type="protein sequence ID" value="MBS4103263.1"/>
    <property type="molecule type" value="Genomic_DNA"/>
</dbReference>